<dbReference type="OrthoDB" id="5595695at2759"/>
<dbReference type="Pfam" id="PF01979">
    <property type="entry name" value="Amidohydro_1"/>
    <property type="match status" value="1"/>
</dbReference>
<dbReference type="InterPro" id="IPR051781">
    <property type="entry name" value="Metallo-dep_Hydrolase"/>
</dbReference>
<dbReference type="SUPFAM" id="SSF51556">
    <property type="entry name" value="Metallo-dependent hydrolases"/>
    <property type="match status" value="1"/>
</dbReference>
<dbReference type="EMBL" id="MVGC01000496">
    <property type="protein sequence ID" value="RJE18767.1"/>
    <property type="molecule type" value="Genomic_DNA"/>
</dbReference>
<dbReference type="GO" id="GO:0016810">
    <property type="term" value="F:hydrolase activity, acting on carbon-nitrogen (but not peptide) bonds"/>
    <property type="evidence" value="ECO:0007669"/>
    <property type="project" value="InterPro"/>
</dbReference>
<name>A0A3A2ZBT6_9EURO</name>
<reference evidence="3" key="1">
    <citation type="submission" date="2017-02" db="EMBL/GenBank/DDBJ databases">
        <authorList>
            <person name="Tafer H."/>
            <person name="Lopandic K."/>
        </authorList>
    </citation>
    <scope>NUCLEOTIDE SEQUENCE [LARGE SCALE GENOMIC DNA]</scope>
    <source>
        <strain evidence="3">CBS 366.77</strain>
    </source>
</reference>
<dbReference type="STRING" id="2070753.A0A3A2ZBT6"/>
<gene>
    <name evidence="2" type="ORF">PHISCL_08897</name>
</gene>
<protein>
    <submittedName>
        <fullName evidence="2">Amidohydrolase family</fullName>
    </submittedName>
</protein>
<organism evidence="2 3">
    <name type="scientific">Aspergillus sclerotialis</name>
    <dbReference type="NCBI Taxonomy" id="2070753"/>
    <lineage>
        <taxon>Eukaryota</taxon>
        <taxon>Fungi</taxon>
        <taxon>Dikarya</taxon>
        <taxon>Ascomycota</taxon>
        <taxon>Pezizomycotina</taxon>
        <taxon>Eurotiomycetes</taxon>
        <taxon>Eurotiomycetidae</taxon>
        <taxon>Eurotiales</taxon>
        <taxon>Aspergillaceae</taxon>
        <taxon>Aspergillus</taxon>
        <taxon>Aspergillus subgen. Polypaecilum</taxon>
    </lineage>
</organism>
<dbReference type="Gene3D" id="3.30.110.90">
    <property type="entry name" value="Amidohydrolase"/>
    <property type="match status" value="1"/>
</dbReference>
<proteinExistence type="predicted"/>
<keyword evidence="2" id="KW-0378">Hydrolase</keyword>
<dbReference type="SUPFAM" id="SSF51338">
    <property type="entry name" value="Composite domain of metallo-dependent hydrolases"/>
    <property type="match status" value="1"/>
</dbReference>
<dbReference type="Gene3D" id="1.20.58.520">
    <property type="entry name" value="Amidohydrolase"/>
    <property type="match status" value="1"/>
</dbReference>
<keyword evidence="3" id="KW-1185">Reference proteome</keyword>
<dbReference type="AlphaFoldDB" id="A0A3A2ZBT6"/>
<dbReference type="InterPro" id="IPR032466">
    <property type="entry name" value="Metal_Hydrolase"/>
</dbReference>
<dbReference type="InterPro" id="IPR011059">
    <property type="entry name" value="Metal-dep_hydrolase_composite"/>
</dbReference>
<evidence type="ECO:0000259" key="1">
    <source>
        <dbReference type="Pfam" id="PF01979"/>
    </source>
</evidence>
<dbReference type="Gene3D" id="3.40.50.10910">
    <property type="entry name" value="Amidohydrolase"/>
    <property type="match status" value="1"/>
</dbReference>
<dbReference type="Proteomes" id="UP000266188">
    <property type="component" value="Unassembled WGS sequence"/>
</dbReference>
<sequence>MPRYLITNTRLFNGDTVISDSTNILIENGRIAQISETQPPTLPPETITIDGSGKTLIPGLIDAHVHAFREELFLKRAIKYGVTTVLDMHNEPTWFRYLKNIADERDDVADIRSACHAATVKDGWPATLVRVTAKDDSIEELIGKWPDLTRPEAAEEYVTTTIDSGASYIKLFLESGEGFDMPFPVRPLPTPTAEVQKAVVQAAHKYDKITVAHAVDLKSTKQALAVGVDGLSHSCAESIDQECIDAFKRNNAFVISTLTVHASGSGEEQESREWFSRNLPDDEKEKLSSCLKFTHPPILMKNACETIRKLKDAGIDIVCGTDSSLPFPGLLSGVSLHHELWLCVNRCGLTPLEALRSATGITSRRMQIPDRGIIKEGMPADIVLVNGDPTRNIEALDEIVGVWRNGEKFG</sequence>
<feature type="domain" description="Amidohydrolase-related" evidence="1">
    <location>
        <begin position="55"/>
        <end position="406"/>
    </location>
</feature>
<evidence type="ECO:0000313" key="2">
    <source>
        <dbReference type="EMBL" id="RJE18767.1"/>
    </source>
</evidence>
<comment type="caution">
    <text evidence="2">The sequence shown here is derived from an EMBL/GenBank/DDBJ whole genome shotgun (WGS) entry which is preliminary data.</text>
</comment>
<dbReference type="Gene3D" id="2.30.40.10">
    <property type="entry name" value="Urease, subunit C, domain 1"/>
    <property type="match status" value="1"/>
</dbReference>
<dbReference type="InterPro" id="IPR006680">
    <property type="entry name" value="Amidohydro-rel"/>
</dbReference>
<dbReference type="PANTHER" id="PTHR43135:SF3">
    <property type="entry name" value="ALPHA-D-RIBOSE 1-METHYLPHOSPHONATE 5-TRIPHOSPHATE DIPHOSPHATASE"/>
    <property type="match status" value="1"/>
</dbReference>
<accession>A0A3A2ZBT6</accession>
<evidence type="ECO:0000313" key="3">
    <source>
        <dbReference type="Proteomes" id="UP000266188"/>
    </source>
</evidence>
<dbReference type="PANTHER" id="PTHR43135">
    <property type="entry name" value="ALPHA-D-RIBOSE 1-METHYLPHOSPHONATE 5-TRIPHOSPHATE DIPHOSPHATASE"/>
    <property type="match status" value="1"/>
</dbReference>